<dbReference type="InterPro" id="IPR011051">
    <property type="entry name" value="RmlC_Cupin_sf"/>
</dbReference>
<dbReference type="CDD" id="cd02219">
    <property type="entry name" value="cupin_YjlB-like"/>
    <property type="match status" value="1"/>
</dbReference>
<evidence type="ECO:0000313" key="3">
    <source>
        <dbReference type="Proteomes" id="UP001165652"/>
    </source>
</evidence>
<sequence>MFKKNQNVRNTCPVPERFRFADDGLVPNNPVLSCVVVRQGIDLAGSARHADRIMATFERNGWIGMWRNEMYPYPHYHAGVHEAMAIAAGHTRVRLGGRSGVEVDLAVGDVLVLPAGTAHQRVMASADLLMIGAYPPNGQYDLWRPNMFDCLKARELVRRVPLPPSDPLNGETSPLLTLWTAEAAAAAEHPDRRDHAPGSRLPPDLRRPRERSDAELDLAPLPRTAAVRQLAERTLAAKQATDGSRSVSWGPATGLRSRRSRIGTSGLSTP</sequence>
<dbReference type="Proteomes" id="UP001165652">
    <property type="component" value="Unassembled WGS sequence"/>
</dbReference>
<dbReference type="PANTHER" id="PTHR36448:SF2">
    <property type="entry name" value="CUPIN TYPE-1 DOMAIN-CONTAINING PROTEIN"/>
    <property type="match status" value="1"/>
</dbReference>
<proteinExistence type="predicted"/>
<gene>
    <name evidence="2" type="ORF">PQJ73_10675</name>
</gene>
<keyword evidence="3" id="KW-1185">Reference proteome</keyword>
<comment type="caution">
    <text evidence="2">The sequence shown here is derived from an EMBL/GenBank/DDBJ whole genome shotgun (WGS) entry which is preliminary data.</text>
</comment>
<dbReference type="Gene3D" id="2.60.120.10">
    <property type="entry name" value="Jelly Rolls"/>
    <property type="match status" value="1"/>
</dbReference>
<dbReference type="EMBL" id="JAQQLI010000013">
    <property type="protein sequence ID" value="MDC7786146.1"/>
    <property type="molecule type" value="Genomic_DNA"/>
</dbReference>
<accession>A0ABT5J998</accession>
<feature type="region of interest" description="Disordered" evidence="1">
    <location>
        <begin position="186"/>
        <end position="270"/>
    </location>
</feature>
<evidence type="ECO:0000256" key="1">
    <source>
        <dbReference type="SAM" id="MobiDB-lite"/>
    </source>
</evidence>
<organism evidence="2 3">
    <name type="scientific">Rhodoplanes tepidamans</name>
    <name type="common">Rhodoplanes cryptolactis</name>
    <dbReference type="NCBI Taxonomy" id="200616"/>
    <lineage>
        <taxon>Bacteria</taxon>
        <taxon>Pseudomonadati</taxon>
        <taxon>Pseudomonadota</taxon>
        <taxon>Alphaproteobacteria</taxon>
        <taxon>Hyphomicrobiales</taxon>
        <taxon>Nitrobacteraceae</taxon>
        <taxon>Rhodoplanes</taxon>
    </lineage>
</organism>
<evidence type="ECO:0000313" key="2">
    <source>
        <dbReference type="EMBL" id="MDC7786146.1"/>
    </source>
</evidence>
<feature type="compositionally biased region" description="Basic and acidic residues" evidence="1">
    <location>
        <begin position="188"/>
        <end position="214"/>
    </location>
</feature>
<dbReference type="SUPFAM" id="SSF51182">
    <property type="entry name" value="RmlC-like cupins"/>
    <property type="match status" value="1"/>
</dbReference>
<reference evidence="2" key="2">
    <citation type="submission" date="2023-02" db="EMBL/GenBank/DDBJ databases">
        <authorList>
            <person name="Rayyan A."/>
            <person name="Meyer T."/>
            <person name="Kyndt J.A."/>
        </authorList>
    </citation>
    <scope>NUCLEOTIDE SEQUENCE</scope>
    <source>
        <strain evidence="2">DSM 9987</strain>
    </source>
</reference>
<reference evidence="2" key="1">
    <citation type="journal article" date="2023" name="Microbiol Resour">
        <title>Genome Sequences of Rhodoplanes serenus and Two Thermotolerant Strains, Rhodoplanes tepidamans and 'Rhodoplanes cryptolactis,' Further Refine the Genus.</title>
        <authorList>
            <person name="Rayyan A.A."/>
            <person name="Kyndt J.A."/>
        </authorList>
    </citation>
    <scope>NUCLEOTIDE SEQUENCE</scope>
    <source>
        <strain evidence="2">DSM 9987</strain>
    </source>
</reference>
<dbReference type="InterPro" id="IPR014710">
    <property type="entry name" value="RmlC-like_jellyroll"/>
</dbReference>
<dbReference type="InterPro" id="IPR047121">
    <property type="entry name" value="YjiB-like"/>
</dbReference>
<name>A0ABT5J998_RHOTP</name>
<dbReference type="RefSeq" id="WP_272776992.1">
    <property type="nucleotide sequence ID" value="NZ_JAQQLI010000013.1"/>
</dbReference>
<dbReference type="PANTHER" id="PTHR36448">
    <property type="entry name" value="BLR7373 PROTEIN"/>
    <property type="match status" value="1"/>
</dbReference>
<evidence type="ECO:0008006" key="4">
    <source>
        <dbReference type="Google" id="ProtNLM"/>
    </source>
</evidence>
<protein>
    <recommendedName>
        <fullName evidence="4">Cupin type-1 domain-containing protein</fullName>
    </recommendedName>
</protein>